<keyword evidence="5 7" id="KW-1133">Transmembrane helix</keyword>
<keyword evidence="10" id="KW-0645">Protease</keyword>
<evidence type="ECO:0000256" key="5">
    <source>
        <dbReference type="ARBA" id="ARBA00022989"/>
    </source>
</evidence>
<dbReference type="Gene3D" id="3.30.70.2080">
    <property type="match status" value="1"/>
</dbReference>
<dbReference type="RefSeq" id="WP_153239542.1">
    <property type="nucleotide sequence ID" value="NZ_CP036422.1"/>
</dbReference>
<comment type="subcellular location">
    <subcellularLocation>
        <location evidence="1">Membrane</location>
        <topology evidence="1">Multi-pass membrane protein</topology>
    </subcellularLocation>
</comment>
<feature type="transmembrane region" description="Helical" evidence="7">
    <location>
        <begin position="198"/>
        <end position="219"/>
    </location>
</feature>
<evidence type="ECO:0000256" key="7">
    <source>
        <dbReference type="SAM" id="Phobius"/>
    </source>
</evidence>
<dbReference type="PANTHER" id="PTHR43731">
    <property type="entry name" value="RHOMBOID PROTEASE"/>
    <property type="match status" value="1"/>
</dbReference>
<dbReference type="Proteomes" id="UP000326287">
    <property type="component" value="Chromosome"/>
</dbReference>
<gene>
    <name evidence="10" type="ORF">EY643_12420</name>
</gene>
<evidence type="ECO:0000256" key="6">
    <source>
        <dbReference type="ARBA" id="ARBA00023136"/>
    </source>
</evidence>
<dbReference type="Gene3D" id="1.20.1540.10">
    <property type="entry name" value="Rhomboid-like"/>
    <property type="match status" value="1"/>
</dbReference>
<feature type="domain" description="Peptidase S54 rhomboid" evidence="8">
    <location>
        <begin position="134"/>
        <end position="274"/>
    </location>
</feature>
<evidence type="ECO:0000313" key="10">
    <source>
        <dbReference type="EMBL" id="QFU76400.1"/>
    </source>
</evidence>
<dbReference type="AlphaFoldDB" id="A0A5P9NKN0"/>
<evidence type="ECO:0000256" key="2">
    <source>
        <dbReference type="ARBA" id="ARBA00009045"/>
    </source>
</evidence>
<dbReference type="InterPro" id="IPR050925">
    <property type="entry name" value="Rhomboid_protease_S54"/>
</dbReference>
<feature type="domain" description="Rhomboid protease N-terminal" evidence="9">
    <location>
        <begin position="7"/>
        <end position="59"/>
    </location>
</feature>
<dbReference type="InterPro" id="IPR038244">
    <property type="entry name" value="NRho_sf"/>
</dbReference>
<organism evidence="10 11">
    <name type="scientific">Halioglobus maricola</name>
    <dbReference type="NCBI Taxonomy" id="2601894"/>
    <lineage>
        <taxon>Bacteria</taxon>
        <taxon>Pseudomonadati</taxon>
        <taxon>Pseudomonadota</taxon>
        <taxon>Gammaproteobacteria</taxon>
        <taxon>Cellvibrionales</taxon>
        <taxon>Halieaceae</taxon>
        <taxon>Halioglobus</taxon>
    </lineage>
</organism>
<dbReference type="EMBL" id="CP036422">
    <property type="protein sequence ID" value="QFU76400.1"/>
    <property type="molecule type" value="Genomic_DNA"/>
</dbReference>
<keyword evidence="3 7" id="KW-0812">Transmembrane</keyword>
<feature type="transmembrane region" description="Helical" evidence="7">
    <location>
        <begin position="258"/>
        <end position="278"/>
    </location>
</feature>
<evidence type="ECO:0000256" key="4">
    <source>
        <dbReference type="ARBA" id="ARBA00022801"/>
    </source>
</evidence>
<evidence type="ECO:0000259" key="8">
    <source>
        <dbReference type="Pfam" id="PF01694"/>
    </source>
</evidence>
<dbReference type="InterPro" id="IPR035952">
    <property type="entry name" value="Rhomboid-like_sf"/>
</dbReference>
<keyword evidence="4" id="KW-0378">Hydrolase</keyword>
<dbReference type="Pfam" id="PF16733">
    <property type="entry name" value="NRho"/>
    <property type="match status" value="1"/>
</dbReference>
<accession>A0A5P9NKN0</accession>
<dbReference type="InterPro" id="IPR031976">
    <property type="entry name" value="NRho"/>
</dbReference>
<dbReference type="Pfam" id="PF01694">
    <property type="entry name" value="Rhomboid"/>
    <property type="match status" value="1"/>
</dbReference>
<feature type="transmembrane region" description="Helical" evidence="7">
    <location>
        <begin position="172"/>
        <end position="192"/>
    </location>
</feature>
<dbReference type="GO" id="GO:0004252">
    <property type="term" value="F:serine-type endopeptidase activity"/>
    <property type="evidence" value="ECO:0007669"/>
    <property type="project" value="InterPro"/>
</dbReference>
<dbReference type="GO" id="GO:0006508">
    <property type="term" value="P:proteolysis"/>
    <property type="evidence" value="ECO:0007669"/>
    <property type="project" value="UniProtKB-KW"/>
</dbReference>
<dbReference type="OrthoDB" id="9778341at2"/>
<sequence length="281" mass="30878">MADTFDVLDVSVEEDLLPLTALLRSRGVPHRIYEEEGRQILTVFAENNVAPVRELYRAWRAEEVTISVERGNRVQARAPSINWRQGPVTAVFAVIAIVVFLLIDVAGMQGLIPWLTFLPVDIVAGQIVFYEMGQQYWRLISPIFLHFGWLHIIFNCLWVWEFGRRTERVLGPVNQIGLILAIALVSNCLQYFSSGPSIFGGLSGVVYGLLGFAWVAPLLQSRWDIQPPPAIMVFMVGWLVAGYLGVLEGLGMGSIANAAHLGGLLAGAALGALLGVLARRA</sequence>
<protein>
    <submittedName>
        <fullName evidence="10">Rhomboid family intramembrane serine protease</fullName>
    </submittedName>
</protein>
<dbReference type="KEGG" id="halc:EY643_12420"/>
<feature type="transmembrane region" description="Helical" evidence="7">
    <location>
        <begin position="86"/>
        <end position="103"/>
    </location>
</feature>
<keyword evidence="11" id="KW-1185">Reference proteome</keyword>
<dbReference type="InterPro" id="IPR022764">
    <property type="entry name" value="Peptidase_S54_rhomboid_dom"/>
</dbReference>
<evidence type="ECO:0000256" key="3">
    <source>
        <dbReference type="ARBA" id="ARBA00022692"/>
    </source>
</evidence>
<evidence type="ECO:0000256" key="1">
    <source>
        <dbReference type="ARBA" id="ARBA00004141"/>
    </source>
</evidence>
<keyword evidence="6 7" id="KW-0472">Membrane</keyword>
<feature type="transmembrane region" description="Helical" evidence="7">
    <location>
        <begin position="136"/>
        <end position="160"/>
    </location>
</feature>
<comment type="similarity">
    <text evidence="2">Belongs to the peptidase S54 family.</text>
</comment>
<feature type="transmembrane region" description="Helical" evidence="7">
    <location>
        <begin position="231"/>
        <end position="252"/>
    </location>
</feature>
<dbReference type="GO" id="GO:0016020">
    <property type="term" value="C:membrane"/>
    <property type="evidence" value="ECO:0007669"/>
    <property type="project" value="UniProtKB-SubCell"/>
</dbReference>
<reference evidence="10 11" key="1">
    <citation type="submission" date="2019-02" db="EMBL/GenBank/DDBJ databases">
        <authorList>
            <person name="Li S.-H."/>
        </authorList>
    </citation>
    <scope>NUCLEOTIDE SEQUENCE [LARGE SCALE GENOMIC DNA]</scope>
    <source>
        <strain evidence="10 11">IMCC14385</strain>
    </source>
</reference>
<name>A0A5P9NKN0_9GAMM</name>
<dbReference type="PANTHER" id="PTHR43731:SF14">
    <property type="entry name" value="PRESENILIN-ASSOCIATED RHOMBOID-LIKE PROTEIN, MITOCHONDRIAL"/>
    <property type="match status" value="1"/>
</dbReference>
<dbReference type="SUPFAM" id="SSF144091">
    <property type="entry name" value="Rhomboid-like"/>
    <property type="match status" value="1"/>
</dbReference>
<evidence type="ECO:0000259" key="9">
    <source>
        <dbReference type="Pfam" id="PF16733"/>
    </source>
</evidence>
<proteinExistence type="inferred from homology"/>
<feature type="transmembrane region" description="Helical" evidence="7">
    <location>
        <begin position="110"/>
        <end position="130"/>
    </location>
</feature>
<evidence type="ECO:0000313" key="11">
    <source>
        <dbReference type="Proteomes" id="UP000326287"/>
    </source>
</evidence>